<evidence type="ECO:0000256" key="3">
    <source>
        <dbReference type="ARBA" id="ARBA00022989"/>
    </source>
</evidence>
<dbReference type="Proteomes" id="UP001260072">
    <property type="component" value="Unassembled WGS sequence"/>
</dbReference>
<evidence type="ECO:0000259" key="6">
    <source>
        <dbReference type="Pfam" id="PF00324"/>
    </source>
</evidence>
<feature type="transmembrane region" description="Helical" evidence="5">
    <location>
        <begin position="242"/>
        <end position="262"/>
    </location>
</feature>
<feature type="transmembrane region" description="Helical" evidence="5">
    <location>
        <begin position="166"/>
        <end position="189"/>
    </location>
</feature>
<feature type="transmembrane region" description="Helical" evidence="5">
    <location>
        <begin position="415"/>
        <end position="435"/>
    </location>
</feature>
<dbReference type="InterPro" id="IPR004841">
    <property type="entry name" value="AA-permease/SLC12A_dom"/>
</dbReference>
<evidence type="ECO:0000313" key="7">
    <source>
        <dbReference type="EMBL" id="MDR5691078.1"/>
    </source>
</evidence>
<name>A0ABU1FH46_9MICO</name>
<feature type="transmembrane region" description="Helical" evidence="5">
    <location>
        <begin position="447"/>
        <end position="467"/>
    </location>
</feature>
<dbReference type="Gene3D" id="1.20.1740.10">
    <property type="entry name" value="Amino acid/polyamine transporter I"/>
    <property type="match status" value="1"/>
</dbReference>
<dbReference type="RefSeq" id="WP_310519732.1">
    <property type="nucleotide sequence ID" value="NZ_BAABBS010000004.1"/>
</dbReference>
<dbReference type="PIRSF" id="PIRSF006060">
    <property type="entry name" value="AA_transporter"/>
    <property type="match status" value="1"/>
</dbReference>
<keyword evidence="4 5" id="KW-0472">Membrane</keyword>
<dbReference type="Pfam" id="PF00324">
    <property type="entry name" value="AA_permease"/>
    <property type="match status" value="1"/>
</dbReference>
<evidence type="ECO:0000256" key="2">
    <source>
        <dbReference type="ARBA" id="ARBA00022692"/>
    </source>
</evidence>
<dbReference type="PANTHER" id="PTHR42770:SF16">
    <property type="entry name" value="AMINO ACID PERMEASE"/>
    <property type="match status" value="1"/>
</dbReference>
<dbReference type="EMBL" id="JAVKGS010000001">
    <property type="protein sequence ID" value="MDR5691078.1"/>
    <property type="molecule type" value="Genomic_DNA"/>
</dbReference>
<evidence type="ECO:0000313" key="8">
    <source>
        <dbReference type="Proteomes" id="UP001260072"/>
    </source>
</evidence>
<accession>A0ABU1FH46</accession>
<dbReference type="PANTHER" id="PTHR42770">
    <property type="entry name" value="AMINO ACID TRANSPORTER-RELATED"/>
    <property type="match status" value="1"/>
</dbReference>
<comment type="subcellular location">
    <subcellularLocation>
        <location evidence="1">Membrane</location>
        <topology evidence="1">Multi-pass membrane protein</topology>
    </subcellularLocation>
</comment>
<keyword evidence="2 5" id="KW-0812">Transmembrane</keyword>
<evidence type="ECO:0000256" key="1">
    <source>
        <dbReference type="ARBA" id="ARBA00004141"/>
    </source>
</evidence>
<organism evidence="7 8">
    <name type="scientific">Agromyces indicus</name>
    <dbReference type="NCBI Taxonomy" id="758919"/>
    <lineage>
        <taxon>Bacteria</taxon>
        <taxon>Bacillati</taxon>
        <taxon>Actinomycetota</taxon>
        <taxon>Actinomycetes</taxon>
        <taxon>Micrococcales</taxon>
        <taxon>Microbacteriaceae</taxon>
        <taxon>Agromyces</taxon>
    </lineage>
</organism>
<reference evidence="8" key="1">
    <citation type="submission" date="2023-07" db="EMBL/GenBank/DDBJ databases">
        <title>Description of three actinobacteria isolated from air of manufacturing shop in a pharmaceutical factory.</title>
        <authorList>
            <person name="Zhang D.-F."/>
        </authorList>
    </citation>
    <scope>NUCLEOTIDE SEQUENCE [LARGE SCALE GENOMIC DNA]</scope>
    <source>
        <strain evidence="8">CCTCC AB 2011122</strain>
    </source>
</reference>
<feature type="transmembrane region" description="Helical" evidence="5">
    <location>
        <begin position="300"/>
        <end position="320"/>
    </location>
</feature>
<feature type="domain" description="Amino acid permease/ SLC12A" evidence="6">
    <location>
        <begin position="27"/>
        <end position="452"/>
    </location>
</feature>
<sequence>MTVSPIAEPRAGQRARLDGQLGTSAIVFMVIAAAAPLTVIGGNVPLAIGVGNGVGAPAGFILAAVILLLFSVGFVTMTPHVREAGAFFSYVTAGLGSRAGLGTAFTALVAYTAIQVGIYGYMGWALDDLVTFFGGPSLPWWLYSFVTMAVVAVLGYRHIELSAKVLGVALVLEILVVVVLDVAILATGGESGLALESFDPANMFTTGLSVSVLFALTGFIGFEATAVFRDEARNPERTIPRATYLAVVIIGVFYAVSCWALVTGVGAGNAVAVAQQTLAGEGNLLLDTTTQYLGPIVRDVVQVLLITSLFACVLSFHNVIARYQFTLAHKGAMPAALGRRHEKHHSPATSSLVQTATAAIVLAVLALSGLDPLVGVFGSMAGVATVGMVLLMLVTSIAVVVFFARRPELGAGRAWTTRVMPVAAVAGLLIGMWLVLSNFTLVTGGSLGVSIMLALVPAIAFVVGILLGRRFPLHAAADDEVAEVAAADRG</sequence>
<comment type="caution">
    <text evidence="7">The sequence shown here is derived from an EMBL/GenBank/DDBJ whole genome shotgun (WGS) entry which is preliminary data.</text>
</comment>
<feature type="transmembrane region" description="Helical" evidence="5">
    <location>
        <begin position="99"/>
        <end position="120"/>
    </location>
</feature>
<evidence type="ECO:0000256" key="4">
    <source>
        <dbReference type="ARBA" id="ARBA00023136"/>
    </source>
</evidence>
<protein>
    <submittedName>
        <fullName evidence="7">APC family permease</fullName>
    </submittedName>
</protein>
<proteinExistence type="predicted"/>
<feature type="transmembrane region" description="Helical" evidence="5">
    <location>
        <begin position="201"/>
        <end position="222"/>
    </location>
</feature>
<dbReference type="InterPro" id="IPR050367">
    <property type="entry name" value="APC_superfamily"/>
</dbReference>
<feature type="transmembrane region" description="Helical" evidence="5">
    <location>
        <begin position="140"/>
        <end position="159"/>
    </location>
</feature>
<keyword evidence="3 5" id="KW-1133">Transmembrane helix</keyword>
<feature type="transmembrane region" description="Helical" evidence="5">
    <location>
        <begin position="349"/>
        <end position="370"/>
    </location>
</feature>
<gene>
    <name evidence="7" type="ORF">RH861_03290</name>
</gene>
<evidence type="ECO:0000256" key="5">
    <source>
        <dbReference type="SAM" id="Phobius"/>
    </source>
</evidence>
<feature type="transmembrane region" description="Helical" evidence="5">
    <location>
        <begin position="21"/>
        <end position="42"/>
    </location>
</feature>
<keyword evidence="8" id="KW-1185">Reference proteome</keyword>
<feature type="transmembrane region" description="Helical" evidence="5">
    <location>
        <begin position="376"/>
        <end position="403"/>
    </location>
</feature>
<feature type="transmembrane region" description="Helical" evidence="5">
    <location>
        <begin position="54"/>
        <end position="78"/>
    </location>
</feature>